<evidence type="ECO:0000256" key="1">
    <source>
        <dbReference type="ARBA" id="ARBA00010083"/>
    </source>
</evidence>
<feature type="signal peptide" evidence="5">
    <location>
        <begin position="1"/>
        <end position="20"/>
    </location>
</feature>
<protein>
    <submittedName>
        <fullName evidence="7">Latexin</fullName>
    </submittedName>
</protein>
<dbReference type="Gene3D" id="3.10.450.10">
    <property type="match status" value="2"/>
</dbReference>
<reference evidence="7" key="4">
    <citation type="submission" date="2025-09" db="UniProtKB">
        <authorList>
            <consortium name="Ensembl"/>
        </authorList>
    </citation>
    <scope>IDENTIFICATION</scope>
</reference>
<dbReference type="InterPro" id="IPR049897">
    <property type="entry name" value="CYSTATIN_LXN"/>
</dbReference>
<dbReference type="Bgee" id="ENSAMXG00000040271">
    <property type="expression patterns" value="Expressed in zone of skin and 14 other cell types or tissues"/>
</dbReference>
<reference evidence="7" key="3">
    <citation type="submission" date="2025-08" db="UniProtKB">
        <authorList>
            <consortium name="Ensembl"/>
        </authorList>
    </citation>
    <scope>IDENTIFICATION</scope>
</reference>
<dbReference type="Pfam" id="PF06907">
    <property type="entry name" value="LXN"/>
    <property type="match status" value="1"/>
</dbReference>
<evidence type="ECO:0000256" key="3">
    <source>
        <dbReference type="ARBA" id="ARBA00022737"/>
    </source>
</evidence>
<feature type="domain" description="Cystatin LXN-type" evidence="6">
    <location>
        <begin position="64"/>
        <end position="164"/>
    </location>
</feature>
<dbReference type="STRING" id="7994.ENSAMXP00000052642"/>
<dbReference type="Ensembl" id="ENSAMXT00000055515.1">
    <property type="protein sequence ID" value="ENSAMXP00000052642.1"/>
    <property type="gene ID" value="ENSAMXG00000040271.1"/>
</dbReference>
<dbReference type="InParanoid" id="A0A3B1KD64"/>
<accession>A0A3B1KD64</accession>
<dbReference type="AlphaFoldDB" id="A0A3B1KD64"/>
<feature type="chain" id="PRO_5017363449" evidence="5">
    <location>
        <begin position="21"/>
        <end position="267"/>
    </location>
</feature>
<dbReference type="InterPro" id="IPR009684">
    <property type="entry name" value="Latexin"/>
</dbReference>
<evidence type="ECO:0000256" key="2">
    <source>
        <dbReference type="ARBA" id="ARBA00022690"/>
    </source>
</evidence>
<dbReference type="PANTHER" id="PTHR28591">
    <property type="entry name" value="LATEXIN"/>
    <property type="match status" value="1"/>
</dbReference>
<reference evidence="8" key="2">
    <citation type="journal article" date="2014" name="Nat. Commun.">
        <title>The cavefish genome reveals candidate genes for eye loss.</title>
        <authorList>
            <person name="McGaugh S.E."/>
            <person name="Gross J.B."/>
            <person name="Aken B."/>
            <person name="Blin M."/>
            <person name="Borowsky R."/>
            <person name="Chalopin D."/>
            <person name="Hinaux H."/>
            <person name="Jeffery W.R."/>
            <person name="Keene A."/>
            <person name="Ma L."/>
            <person name="Minx P."/>
            <person name="Murphy D."/>
            <person name="O'Quin K.E."/>
            <person name="Retaux S."/>
            <person name="Rohner N."/>
            <person name="Searle S.M."/>
            <person name="Stahl B.A."/>
            <person name="Tabin C."/>
            <person name="Volff J.N."/>
            <person name="Yoshizawa M."/>
            <person name="Warren W.C."/>
        </authorList>
    </citation>
    <scope>NUCLEOTIDE SEQUENCE [LARGE SCALE GENOMIC DNA]</scope>
    <source>
        <strain evidence="8">female</strain>
    </source>
</reference>
<evidence type="ECO:0000313" key="7">
    <source>
        <dbReference type="Ensembl" id="ENSAMXP00000052642.1"/>
    </source>
</evidence>
<dbReference type="InterPro" id="IPR046350">
    <property type="entry name" value="Cystatin_sf"/>
</dbReference>
<keyword evidence="8" id="KW-1185">Reference proteome</keyword>
<dbReference type="FunFam" id="3.10.450.10:FF:000007">
    <property type="entry name" value="latexin"/>
    <property type="match status" value="1"/>
</dbReference>
<comment type="similarity">
    <text evidence="1 4">Belongs to the protease inhibitor I47 (latexin) family.</text>
</comment>
<keyword evidence="2 4" id="KW-0646">Protease inhibitor</keyword>
<dbReference type="PROSITE" id="PS52033">
    <property type="entry name" value="CYSTATIN_LXN"/>
    <property type="match status" value="2"/>
</dbReference>
<reference evidence="8" key="1">
    <citation type="submission" date="2013-03" db="EMBL/GenBank/DDBJ databases">
        <authorList>
            <person name="Jeffery W."/>
            <person name="Warren W."/>
            <person name="Wilson R.K."/>
        </authorList>
    </citation>
    <scope>NUCLEOTIDE SEQUENCE</scope>
    <source>
        <strain evidence="8">female</strain>
    </source>
</reference>
<dbReference type="Proteomes" id="UP000018467">
    <property type="component" value="Unassembled WGS sequence"/>
</dbReference>
<evidence type="ECO:0000256" key="4">
    <source>
        <dbReference type="PROSITE-ProRule" id="PRU01377"/>
    </source>
</evidence>
<organism evidence="7 8">
    <name type="scientific">Astyanax mexicanus</name>
    <name type="common">Blind cave fish</name>
    <name type="synonym">Astyanax fasciatus mexicanus</name>
    <dbReference type="NCBI Taxonomy" id="7994"/>
    <lineage>
        <taxon>Eukaryota</taxon>
        <taxon>Metazoa</taxon>
        <taxon>Chordata</taxon>
        <taxon>Craniata</taxon>
        <taxon>Vertebrata</taxon>
        <taxon>Euteleostomi</taxon>
        <taxon>Actinopterygii</taxon>
        <taxon>Neopterygii</taxon>
        <taxon>Teleostei</taxon>
        <taxon>Ostariophysi</taxon>
        <taxon>Characiformes</taxon>
        <taxon>Characoidei</taxon>
        <taxon>Acestrorhamphidae</taxon>
        <taxon>Acestrorhamphinae</taxon>
        <taxon>Astyanax</taxon>
    </lineage>
</organism>
<evidence type="ECO:0000313" key="8">
    <source>
        <dbReference type="Proteomes" id="UP000018467"/>
    </source>
</evidence>
<dbReference type="GO" id="GO:0008191">
    <property type="term" value="F:metalloendopeptidase inhibitor activity"/>
    <property type="evidence" value="ECO:0007669"/>
    <property type="project" value="UniProtKB-UniRule"/>
</dbReference>
<evidence type="ECO:0000256" key="5">
    <source>
        <dbReference type="SAM" id="SignalP"/>
    </source>
</evidence>
<name>A0A3B1KD64_ASTMX</name>
<keyword evidence="3" id="KW-0677">Repeat</keyword>
<sequence length="267" mass="29701">MNWFCFVWTVLFSMVWQCPAAPSTPSPTAPGSTAQDEVECPSNCVLLIYSNRSTSEAQDPLVMTSTELNPDHYEAQRAAHAVRYYLNTLYGTPFRQLSFSKVHQARTEDLGEAGMKYLLEISVKDSLNKSSEKLCSAEVVYPRGETQQPPKVQISCAASLQLNTSAEEEDFYKRYSAADSAVSGKDIPDSYGHVDPEMVPFWKLAGVASTFIMLNESNENTLYNLAQVAKITQLESQNGQLRLEYVVLLHDMISQVIIIACITTSDD</sequence>
<dbReference type="SUPFAM" id="SSF54403">
    <property type="entry name" value="Cystatin/monellin"/>
    <property type="match status" value="2"/>
</dbReference>
<dbReference type="PANTHER" id="PTHR28591:SF1">
    <property type="entry name" value="LATEXIN"/>
    <property type="match status" value="1"/>
</dbReference>
<dbReference type="GO" id="GO:0005615">
    <property type="term" value="C:extracellular space"/>
    <property type="evidence" value="ECO:0007669"/>
    <property type="project" value="TreeGrafter"/>
</dbReference>
<proteinExistence type="inferred from homology"/>
<feature type="domain" description="Cystatin LXN-type" evidence="6">
    <location>
        <begin position="183"/>
        <end position="267"/>
    </location>
</feature>
<evidence type="ECO:0000259" key="6">
    <source>
        <dbReference type="PROSITE" id="PS52033"/>
    </source>
</evidence>
<keyword evidence="5" id="KW-0732">Signal</keyword>
<dbReference type="GeneTree" id="ENSGT00530000063813"/>